<dbReference type="AlphaFoldDB" id="A0A284VID8"/>
<evidence type="ECO:0000313" key="2">
    <source>
        <dbReference type="EMBL" id="SNQ59035.1"/>
    </source>
</evidence>
<feature type="transmembrane region" description="Helical" evidence="1">
    <location>
        <begin position="7"/>
        <end position="23"/>
    </location>
</feature>
<keyword evidence="1" id="KW-1133">Transmembrane helix</keyword>
<dbReference type="EMBL" id="FZMP01000007">
    <property type="protein sequence ID" value="SNQ59035.1"/>
    <property type="molecule type" value="Genomic_DNA"/>
</dbReference>
<name>A0A284VID8_9EURY</name>
<protein>
    <submittedName>
        <fullName evidence="2">Uncharacterized protein</fullName>
    </submittedName>
</protein>
<evidence type="ECO:0000313" key="3">
    <source>
        <dbReference type="Proteomes" id="UP000218615"/>
    </source>
</evidence>
<keyword evidence="1" id="KW-0472">Membrane</keyword>
<gene>
    <name evidence="2" type="ORF">MNV_1040015</name>
</gene>
<proteinExistence type="predicted"/>
<dbReference type="RefSeq" id="WP_096203439.1">
    <property type="nucleotide sequence ID" value="NZ_FZMP01000007.1"/>
</dbReference>
<keyword evidence="1" id="KW-0812">Transmembrane</keyword>
<accession>A0A284VID8</accession>
<dbReference type="Proteomes" id="UP000218615">
    <property type="component" value="Unassembled WGS sequence"/>
</dbReference>
<organism evidence="2 3">
    <name type="scientific">Candidatus Methanoperedens nitratireducens</name>
    <dbReference type="NCBI Taxonomy" id="1392998"/>
    <lineage>
        <taxon>Archaea</taxon>
        <taxon>Methanobacteriati</taxon>
        <taxon>Methanobacteriota</taxon>
        <taxon>Stenosarchaea group</taxon>
        <taxon>Methanomicrobia</taxon>
        <taxon>Methanosarcinales</taxon>
        <taxon>ANME-2 cluster</taxon>
        <taxon>Candidatus Methanoperedentaceae</taxon>
        <taxon>Candidatus Methanoperedens</taxon>
    </lineage>
</organism>
<feature type="transmembrane region" description="Helical" evidence="1">
    <location>
        <begin position="29"/>
        <end position="50"/>
    </location>
</feature>
<evidence type="ECO:0000256" key="1">
    <source>
        <dbReference type="SAM" id="Phobius"/>
    </source>
</evidence>
<dbReference type="OrthoDB" id="384141at2157"/>
<keyword evidence="3" id="KW-1185">Reference proteome</keyword>
<sequence length="87" mass="9385">MINKKLKLAMVLGFIFAGILIYLSAQAAFLALVLGLLFIPPMLVLVLLSIEGAPIIVKGLQGLLASGKQFLVISMSRESITLEPQFK</sequence>
<reference evidence="3" key="1">
    <citation type="submission" date="2017-06" db="EMBL/GenBank/DDBJ databases">
        <authorList>
            <person name="Cremers G."/>
        </authorList>
    </citation>
    <scope>NUCLEOTIDE SEQUENCE [LARGE SCALE GENOMIC DNA]</scope>
</reference>